<evidence type="ECO:0008006" key="3">
    <source>
        <dbReference type="Google" id="ProtNLM"/>
    </source>
</evidence>
<evidence type="ECO:0000313" key="2">
    <source>
        <dbReference type="Proteomes" id="UP000319716"/>
    </source>
</evidence>
<comment type="caution">
    <text evidence="1">The sequence shown here is derived from an EMBL/GenBank/DDBJ whole genome shotgun (WGS) entry which is preliminary data.</text>
</comment>
<sequence length="90" mass="10115">MKWTIERIQPGDREKIIQLVINNWGSEVMVVHDECFHLAEQPGFLAKGGQQILGLLTYRIDQNTDAELLSLDSFQENVGIGSALVKDFAD</sequence>
<accession>A0A4Y1ZC27</accession>
<gene>
    <name evidence="1" type="ORF">NBRC111894_2159</name>
</gene>
<reference evidence="1 2" key="1">
    <citation type="submission" date="2017-11" db="EMBL/GenBank/DDBJ databases">
        <title>Draft Genome Sequence of Sporolactobacillus inulinus NBRC 111894 Isolated from Koso, a Japanese Sugar-Vegetable Fermented Beverage.</title>
        <authorList>
            <person name="Chiou T.Y."/>
            <person name="Oshima K."/>
            <person name="Suda W."/>
            <person name="Hattori M."/>
            <person name="Takahashi T."/>
        </authorList>
    </citation>
    <scope>NUCLEOTIDE SEQUENCE [LARGE SCALE GENOMIC DNA]</scope>
    <source>
        <strain evidence="1 2">NBRC111894</strain>
    </source>
</reference>
<organism evidence="1 2">
    <name type="scientific">Sporolactobacillus inulinus</name>
    <dbReference type="NCBI Taxonomy" id="2078"/>
    <lineage>
        <taxon>Bacteria</taxon>
        <taxon>Bacillati</taxon>
        <taxon>Bacillota</taxon>
        <taxon>Bacilli</taxon>
        <taxon>Bacillales</taxon>
        <taxon>Sporolactobacillaceae</taxon>
        <taxon>Sporolactobacillus</taxon>
    </lineage>
</organism>
<dbReference type="EMBL" id="BEXB01000015">
    <property type="protein sequence ID" value="GAY76605.1"/>
    <property type="molecule type" value="Genomic_DNA"/>
</dbReference>
<evidence type="ECO:0000313" key="1">
    <source>
        <dbReference type="EMBL" id="GAY76605.1"/>
    </source>
</evidence>
<proteinExistence type="predicted"/>
<protein>
    <recommendedName>
        <fullName evidence="3">Acetyltransferase, GNAT family</fullName>
    </recommendedName>
</protein>
<dbReference type="AlphaFoldDB" id="A0A4Y1ZC27"/>
<name>A0A4Y1ZC27_9BACL</name>
<dbReference type="Proteomes" id="UP000319716">
    <property type="component" value="Unassembled WGS sequence"/>
</dbReference>
<dbReference type="RefSeq" id="WP_262392729.1">
    <property type="nucleotide sequence ID" value="NZ_BEXB01000015.1"/>
</dbReference>